<dbReference type="NCBIfam" id="TIGR00235">
    <property type="entry name" value="udk"/>
    <property type="match status" value="1"/>
</dbReference>
<protein>
    <recommendedName>
        <fullName evidence="6">Uridine kinase</fullName>
        <ecNumber evidence="6">2.7.1.48</ecNumber>
    </recommendedName>
</protein>
<comment type="pathway">
    <text evidence="1 6">Pyrimidine metabolism; UMP biosynthesis via salvage pathway; UMP from uridine: step 1/1.</text>
</comment>
<comment type="pathway">
    <text evidence="2 6">Pyrimidine metabolism; CTP biosynthesis via salvage pathway; CTP from cytidine: step 1/3.</text>
</comment>
<comment type="catalytic activity">
    <reaction evidence="6">
        <text>uridine + ATP = UMP + ADP + H(+)</text>
        <dbReference type="Rhea" id="RHEA:16825"/>
        <dbReference type="ChEBI" id="CHEBI:15378"/>
        <dbReference type="ChEBI" id="CHEBI:16704"/>
        <dbReference type="ChEBI" id="CHEBI:30616"/>
        <dbReference type="ChEBI" id="CHEBI:57865"/>
        <dbReference type="ChEBI" id="CHEBI:456216"/>
        <dbReference type="EC" id="2.7.1.48"/>
    </reaction>
</comment>
<keyword evidence="9" id="KW-1185">Reference proteome</keyword>
<reference evidence="8 9" key="1">
    <citation type="submission" date="2016-11" db="EMBL/GenBank/DDBJ databases">
        <title>The macronuclear genome of Stentor coeruleus: a giant cell with tiny introns.</title>
        <authorList>
            <person name="Slabodnick M."/>
            <person name="Ruby J.G."/>
            <person name="Reiff S.B."/>
            <person name="Swart E.C."/>
            <person name="Gosai S."/>
            <person name="Prabakaran S."/>
            <person name="Witkowska E."/>
            <person name="Larue G.E."/>
            <person name="Fisher S."/>
            <person name="Freeman R.M."/>
            <person name="Gunawardena J."/>
            <person name="Chu W."/>
            <person name="Stover N.A."/>
            <person name="Gregory B.D."/>
            <person name="Nowacki M."/>
            <person name="Derisi J."/>
            <person name="Roy S.W."/>
            <person name="Marshall W.F."/>
            <person name="Sood P."/>
        </authorList>
    </citation>
    <scope>NUCLEOTIDE SEQUENCE [LARGE SCALE GENOMIC DNA]</scope>
    <source>
        <strain evidence="8">WM001</strain>
    </source>
</reference>
<dbReference type="UniPathway" id="UPA00574">
    <property type="reaction ID" value="UER00637"/>
</dbReference>
<dbReference type="CDD" id="cd02023">
    <property type="entry name" value="UMPK"/>
    <property type="match status" value="1"/>
</dbReference>
<dbReference type="InterPro" id="IPR000764">
    <property type="entry name" value="Uridine_kinase-like"/>
</dbReference>
<dbReference type="GO" id="GO:0004849">
    <property type="term" value="F:uridine kinase activity"/>
    <property type="evidence" value="ECO:0007669"/>
    <property type="project" value="UniProtKB-EC"/>
</dbReference>
<dbReference type="InterPro" id="IPR027417">
    <property type="entry name" value="P-loop_NTPase"/>
</dbReference>
<dbReference type="PRINTS" id="PR00988">
    <property type="entry name" value="URIDINKINASE"/>
</dbReference>
<name>A0A1R2BQA1_9CILI</name>
<accession>A0A1R2BQA1</accession>
<dbReference type="Proteomes" id="UP000187209">
    <property type="component" value="Unassembled WGS sequence"/>
</dbReference>
<keyword evidence="6" id="KW-0067">ATP-binding</keyword>
<dbReference type="Pfam" id="PF00485">
    <property type="entry name" value="PRK"/>
    <property type="match status" value="1"/>
</dbReference>
<evidence type="ECO:0000259" key="7">
    <source>
        <dbReference type="Pfam" id="PF00485"/>
    </source>
</evidence>
<dbReference type="OrthoDB" id="106623at2759"/>
<evidence type="ECO:0000313" key="8">
    <source>
        <dbReference type="EMBL" id="OMJ78914.1"/>
    </source>
</evidence>
<dbReference type="AlphaFoldDB" id="A0A1R2BQA1"/>
<dbReference type="EC" id="2.7.1.48" evidence="6"/>
<evidence type="ECO:0000256" key="3">
    <source>
        <dbReference type="ARBA" id="ARBA00022679"/>
    </source>
</evidence>
<evidence type="ECO:0000256" key="2">
    <source>
        <dbReference type="ARBA" id="ARBA00004784"/>
    </source>
</evidence>
<evidence type="ECO:0000256" key="4">
    <source>
        <dbReference type="ARBA" id="ARBA00022741"/>
    </source>
</evidence>
<dbReference type="GO" id="GO:0043771">
    <property type="term" value="F:cytidine kinase activity"/>
    <property type="evidence" value="ECO:0007669"/>
    <property type="project" value="RHEA"/>
</dbReference>
<keyword evidence="3 6" id="KW-0808">Transferase</keyword>
<dbReference type="NCBIfam" id="NF004018">
    <property type="entry name" value="PRK05480.1"/>
    <property type="match status" value="1"/>
</dbReference>
<dbReference type="GO" id="GO:0005524">
    <property type="term" value="F:ATP binding"/>
    <property type="evidence" value="ECO:0007669"/>
    <property type="project" value="UniProtKB-KW"/>
</dbReference>
<feature type="domain" description="Phosphoribulokinase/uridine kinase" evidence="7">
    <location>
        <begin position="6"/>
        <end position="192"/>
    </location>
</feature>
<dbReference type="Gene3D" id="3.40.50.300">
    <property type="entry name" value="P-loop containing nucleotide triphosphate hydrolases"/>
    <property type="match status" value="1"/>
</dbReference>
<comment type="similarity">
    <text evidence="6">Belongs to the uridine kinase family.</text>
</comment>
<comment type="catalytic activity">
    <reaction evidence="6">
        <text>cytidine + ATP = CMP + ADP + H(+)</text>
        <dbReference type="Rhea" id="RHEA:24674"/>
        <dbReference type="ChEBI" id="CHEBI:15378"/>
        <dbReference type="ChEBI" id="CHEBI:17562"/>
        <dbReference type="ChEBI" id="CHEBI:30616"/>
        <dbReference type="ChEBI" id="CHEBI:60377"/>
        <dbReference type="ChEBI" id="CHEBI:456216"/>
        <dbReference type="EC" id="2.7.1.48"/>
    </reaction>
</comment>
<sequence length="204" mass="23392">MNRPFLIGVTGGSASGKTSLSTAIHDSLGTIDSSMISVDSFYKDLTEDELQHVSDYNFDHPNAFSFTELLSALQKLQNNEVVEIPVYDYVRYKRTGETISVKPTKIIIVEGIMALYDKEVRDMFNLKIFVYTDDDERLARRILRDTQIRGRDIVSIISWYRRFVKPAFDEFISPVMKYADLIIPRGVENKVALDLLVNNLRNKV</sequence>
<gene>
    <name evidence="8" type="ORF">SteCoe_21184</name>
</gene>
<dbReference type="GO" id="GO:0044211">
    <property type="term" value="P:CTP salvage"/>
    <property type="evidence" value="ECO:0007669"/>
    <property type="project" value="UniProtKB-UniPathway"/>
</dbReference>
<keyword evidence="5 6" id="KW-0418">Kinase</keyword>
<dbReference type="FunFam" id="3.40.50.300:FF:000339">
    <property type="entry name" value="Uridine kinase"/>
    <property type="match status" value="1"/>
</dbReference>
<evidence type="ECO:0000313" key="9">
    <source>
        <dbReference type="Proteomes" id="UP000187209"/>
    </source>
</evidence>
<proteinExistence type="inferred from homology"/>
<organism evidence="8 9">
    <name type="scientific">Stentor coeruleus</name>
    <dbReference type="NCBI Taxonomy" id="5963"/>
    <lineage>
        <taxon>Eukaryota</taxon>
        <taxon>Sar</taxon>
        <taxon>Alveolata</taxon>
        <taxon>Ciliophora</taxon>
        <taxon>Postciliodesmatophora</taxon>
        <taxon>Heterotrichea</taxon>
        <taxon>Heterotrichida</taxon>
        <taxon>Stentoridae</taxon>
        <taxon>Stentor</taxon>
    </lineage>
</organism>
<keyword evidence="4 6" id="KW-0547">Nucleotide-binding</keyword>
<dbReference type="InterPro" id="IPR006083">
    <property type="entry name" value="PRK/URK"/>
</dbReference>
<evidence type="ECO:0000256" key="5">
    <source>
        <dbReference type="ARBA" id="ARBA00022777"/>
    </source>
</evidence>
<dbReference type="EMBL" id="MPUH01000497">
    <property type="protein sequence ID" value="OMJ78914.1"/>
    <property type="molecule type" value="Genomic_DNA"/>
</dbReference>
<evidence type="ECO:0000256" key="1">
    <source>
        <dbReference type="ARBA" id="ARBA00004690"/>
    </source>
</evidence>
<comment type="caution">
    <text evidence="8">The sequence shown here is derived from an EMBL/GenBank/DDBJ whole genome shotgun (WGS) entry which is preliminary data.</text>
</comment>
<dbReference type="PANTHER" id="PTHR10285">
    <property type="entry name" value="URIDINE KINASE"/>
    <property type="match status" value="1"/>
</dbReference>
<dbReference type="SUPFAM" id="SSF52540">
    <property type="entry name" value="P-loop containing nucleoside triphosphate hydrolases"/>
    <property type="match status" value="1"/>
</dbReference>
<evidence type="ECO:0000256" key="6">
    <source>
        <dbReference type="RuleBase" id="RU003825"/>
    </source>
</evidence>
<dbReference type="UniPathway" id="UPA00579">
    <property type="reaction ID" value="UER00640"/>
</dbReference>
<dbReference type="GO" id="GO:0044206">
    <property type="term" value="P:UMP salvage"/>
    <property type="evidence" value="ECO:0007669"/>
    <property type="project" value="UniProtKB-UniPathway"/>
</dbReference>